<dbReference type="SUPFAM" id="SSF81606">
    <property type="entry name" value="PP2C-like"/>
    <property type="match status" value="1"/>
</dbReference>
<dbReference type="InterPro" id="IPR011042">
    <property type="entry name" value="6-blade_b-propeller_TolB-like"/>
</dbReference>
<dbReference type="Proteomes" id="UP000178085">
    <property type="component" value="Unassembled WGS sequence"/>
</dbReference>
<proteinExistence type="predicted"/>
<keyword evidence="1" id="KW-0472">Membrane</keyword>
<dbReference type="AlphaFoldDB" id="A0A1F4NQ40"/>
<evidence type="ECO:0000256" key="1">
    <source>
        <dbReference type="SAM" id="Phobius"/>
    </source>
</evidence>
<keyword evidence="1" id="KW-1133">Transmembrane helix</keyword>
<feature type="transmembrane region" description="Helical" evidence="1">
    <location>
        <begin position="369"/>
        <end position="396"/>
    </location>
</feature>
<reference evidence="2 3" key="1">
    <citation type="journal article" date="2016" name="Nat. Commun.">
        <title>Thousands of microbial genomes shed light on interconnected biogeochemical processes in an aquifer system.</title>
        <authorList>
            <person name="Anantharaman K."/>
            <person name="Brown C.T."/>
            <person name="Hug L.A."/>
            <person name="Sharon I."/>
            <person name="Castelle C.J."/>
            <person name="Probst A.J."/>
            <person name="Thomas B.C."/>
            <person name="Singh A."/>
            <person name="Wilkins M.J."/>
            <person name="Karaoz U."/>
            <person name="Brodie E.L."/>
            <person name="Williams K.H."/>
            <person name="Hubbard S.S."/>
            <person name="Banfield J.F."/>
        </authorList>
    </citation>
    <scope>NUCLEOTIDE SEQUENCE [LARGE SCALE GENOMIC DNA]</scope>
</reference>
<dbReference type="Gene3D" id="2.120.10.30">
    <property type="entry name" value="TolB, C-terminal domain"/>
    <property type="match status" value="1"/>
</dbReference>
<organism evidence="2 3">
    <name type="scientific">candidate division Kazan bacterium RIFCSPLOWO2_01_FULL_45_19</name>
    <dbReference type="NCBI Taxonomy" id="1798538"/>
    <lineage>
        <taxon>Bacteria</taxon>
        <taxon>Bacteria division Kazan-3B-28</taxon>
    </lineage>
</organism>
<dbReference type="EMBL" id="METD01000001">
    <property type="protein sequence ID" value="OGB73486.1"/>
    <property type="molecule type" value="Genomic_DNA"/>
</dbReference>
<accession>A0A1F4NQ40</accession>
<evidence type="ECO:0000313" key="2">
    <source>
        <dbReference type="EMBL" id="OGB73486.1"/>
    </source>
</evidence>
<protein>
    <recommendedName>
        <fullName evidence="4">PPM-type phosphatase domain-containing protein</fullName>
    </recommendedName>
</protein>
<keyword evidence="1" id="KW-0812">Transmembrane</keyword>
<name>A0A1F4NQ40_UNCK3</name>
<comment type="caution">
    <text evidence="2">The sequence shown here is derived from an EMBL/GenBank/DDBJ whole genome shotgun (WGS) entry which is preliminary data.</text>
</comment>
<feature type="transmembrane region" description="Helical" evidence="1">
    <location>
        <begin position="408"/>
        <end position="428"/>
    </location>
</feature>
<evidence type="ECO:0008006" key="4">
    <source>
        <dbReference type="Google" id="ProtNLM"/>
    </source>
</evidence>
<sequence>MMEETISAVKTDKQLVTRVGKVLSHDKAKGGFSTCLMYEPDEEAQKAHGSLYFVVDIGSPSPLTPDIAYNLIDIVKEEYYSDLELSASESFENALKAANEELAAIAKEGEKDWIGKLNVIVAAVADREIHLVQRGTAEAHLLRGNNMINLSKGMYTPGESYRPEETLLNLIEGELEVNDKLIVSTSELFYYISIEKLRRMMEGQTPAQAAKRLASVLEQEDEIHRTSVMVVEFSTPELLAQEEETEPAENWVGEPQEEAPRRAKKLSFFKGGTTTTLPVEDKTKTVAEALESIPQEQISEPPRPTVVESRFTPTLPREELVIDETNEPSSHPSKVMRPSLGQIKPSINISDYQKKIKLNSNQLRNAGTILWKILKVAGLIILTGVDAVFTIVSNAVKNIKKRPGGDRILLGVVVVLIIAIVGSTLAFASGQSNRIGSKKAITALADAQQKRDAAQAALIYEDTAKARELLTEAYLAAESATHNKRTQTEATVLLVELQKQIDNVSNVTRFVDVQPVADFGTLQSQLASSGNASAQVKLGNLIVLGGNVYTIDPDNNKVYKYKASSGEVAIINSLVSTDKKFKLGAVLSETDLMFYTTPPQVYSLNLDSNSMAVKGLDAGSWNNADSIIPYTDRLYFLDSANNQIWKYKAIPEGYTQIAPYFENNVGTDLSGALDFGIEGNVFVLLLNNVIKKFSGGGEVQFGINGLPGVYPAVGNITSLYISNDTPLYLLDATNHRVLAFDTEGTYVAQYIYDNIDNPTDMTVDQAGGFIYLSAGTKVYRLPLK</sequence>
<dbReference type="SUPFAM" id="SSF101898">
    <property type="entry name" value="NHL repeat"/>
    <property type="match status" value="1"/>
</dbReference>
<gene>
    <name evidence="2" type="ORF">A3K51_01340</name>
</gene>
<evidence type="ECO:0000313" key="3">
    <source>
        <dbReference type="Proteomes" id="UP000178085"/>
    </source>
</evidence>
<dbReference type="InterPro" id="IPR036457">
    <property type="entry name" value="PPM-type-like_dom_sf"/>
</dbReference>